<evidence type="ECO:0000256" key="4">
    <source>
        <dbReference type="ARBA" id="ARBA00022989"/>
    </source>
</evidence>
<keyword evidence="5 6" id="KW-0472">Membrane</keyword>
<organism evidence="8 9">
    <name type="scientific">Teladorsagia circumcincta</name>
    <name type="common">Brown stomach worm</name>
    <name type="synonym">Ostertagia circumcincta</name>
    <dbReference type="NCBI Taxonomy" id="45464"/>
    <lineage>
        <taxon>Eukaryota</taxon>
        <taxon>Metazoa</taxon>
        <taxon>Ecdysozoa</taxon>
        <taxon>Nematoda</taxon>
        <taxon>Chromadorea</taxon>
        <taxon>Rhabditida</taxon>
        <taxon>Rhabditina</taxon>
        <taxon>Rhabditomorpha</taxon>
        <taxon>Strongyloidea</taxon>
        <taxon>Trichostrongylidae</taxon>
        <taxon>Teladorsagia</taxon>
    </lineage>
</organism>
<feature type="domain" description="Anoctamin transmembrane" evidence="7">
    <location>
        <begin position="1"/>
        <end position="64"/>
    </location>
</feature>
<evidence type="ECO:0000256" key="3">
    <source>
        <dbReference type="ARBA" id="ARBA00022692"/>
    </source>
</evidence>
<dbReference type="Proteomes" id="UP000230423">
    <property type="component" value="Unassembled WGS sequence"/>
</dbReference>
<feature type="non-terminal residue" evidence="8">
    <location>
        <position position="64"/>
    </location>
</feature>
<dbReference type="GO" id="GO:0005886">
    <property type="term" value="C:plasma membrane"/>
    <property type="evidence" value="ECO:0007669"/>
    <property type="project" value="TreeGrafter"/>
</dbReference>
<dbReference type="InterPro" id="IPR049452">
    <property type="entry name" value="Anoctamin_TM"/>
</dbReference>
<comment type="subcellular location">
    <subcellularLocation>
        <location evidence="1 6">Membrane</location>
        <topology evidence="1 6">Multi-pass membrane protein</topology>
    </subcellularLocation>
</comment>
<evidence type="ECO:0000256" key="2">
    <source>
        <dbReference type="ARBA" id="ARBA00009671"/>
    </source>
</evidence>
<dbReference type="AlphaFoldDB" id="A0A2G9TG09"/>
<accession>A0A2G9TG09</accession>
<dbReference type="EMBL" id="KZ372182">
    <property type="protein sequence ID" value="PIO56881.1"/>
    <property type="molecule type" value="Genomic_DNA"/>
</dbReference>
<dbReference type="InterPro" id="IPR007632">
    <property type="entry name" value="Anoctamin"/>
</dbReference>
<reference evidence="8 9" key="1">
    <citation type="submission" date="2015-09" db="EMBL/GenBank/DDBJ databases">
        <title>Draft genome of the parasitic nematode Teladorsagia circumcincta isolate WARC Sus (inbred).</title>
        <authorList>
            <person name="Mitreva M."/>
        </authorList>
    </citation>
    <scope>NUCLEOTIDE SEQUENCE [LARGE SCALE GENOMIC DNA]</scope>
    <source>
        <strain evidence="8 9">S</strain>
    </source>
</reference>
<dbReference type="GO" id="GO:0005254">
    <property type="term" value="F:chloride channel activity"/>
    <property type="evidence" value="ECO:0007669"/>
    <property type="project" value="TreeGrafter"/>
</dbReference>
<gene>
    <name evidence="8" type="ORF">TELCIR_21718</name>
</gene>
<comment type="similarity">
    <text evidence="2 6">Belongs to the anoctamin family.</text>
</comment>
<dbReference type="PANTHER" id="PTHR12308:SF73">
    <property type="entry name" value="ANOCTAMIN"/>
    <property type="match status" value="1"/>
</dbReference>
<dbReference type="OrthoDB" id="296386at2759"/>
<proteinExistence type="inferred from homology"/>
<evidence type="ECO:0000256" key="5">
    <source>
        <dbReference type="ARBA" id="ARBA00023136"/>
    </source>
</evidence>
<feature type="transmembrane region" description="Helical" evidence="6">
    <location>
        <begin position="36"/>
        <end position="58"/>
    </location>
</feature>
<keyword evidence="9" id="KW-1185">Reference proteome</keyword>
<keyword evidence="4 6" id="KW-1133">Transmembrane helix</keyword>
<evidence type="ECO:0000313" key="9">
    <source>
        <dbReference type="Proteomes" id="UP000230423"/>
    </source>
</evidence>
<comment type="caution">
    <text evidence="6">Lacks conserved residue(s) required for the propagation of feature annotation.</text>
</comment>
<evidence type="ECO:0000256" key="6">
    <source>
        <dbReference type="RuleBase" id="RU280814"/>
    </source>
</evidence>
<dbReference type="PANTHER" id="PTHR12308">
    <property type="entry name" value="ANOCTAMIN"/>
    <property type="match status" value="1"/>
</dbReference>
<name>A0A2G9TG09_TELCI</name>
<evidence type="ECO:0000256" key="1">
    <source>
        <dbReference type="ARBA" id="ARBA00004141"/>
    </source>
</evidence>
<dbReference type="Pfam" id="PF04547">
    <property type="entry name" value="Anoctamin"/>
    <property type="match status" value="1"/>
</dbReference>
<evidence type="ECO:0000313" key="8">
    <source>
        <dbReference type="EMBL" id="PIO56881.1"/>
    </source>
</evidence>
<keyword evidence="3 6" id="KW-0812">Transmembrane</keyword>
<evidence type="ECO:0000259" key="7">
    <source>
        <dbReference type="Pfam" id="PF04547"/>
    </source>
</evidence>
<protein>
    <recommendedName>
        <fullName evidence="6">Anoctamin</fullName>
    </recommendedName>
</protein>
<sequence>MFAALFPLAPLLALVIGIIDLRVDALRLLWLNRRPIPMMASGIGIWLPILYFLQYAAVMTNAFI</sequence>